<evidence type="ECO:0000256" key="5">
    <source>
        <dbReference type="SAM" id="MobiDB-lite"/>
    </source>
</evidence>
<keyword evidence="2" id="KW-0680">Restriction system</keyword>
<dbReference type="SUPFAM" id="SSF116734">
    <property type="entry name" value="DNA methylase specificity domain"/>
    <property type="match status" value="2"/>
</dbReference>
<accession>A0ABW1GZD5</accession>
<gene>
    <name evidence="7" type="ORF">ACFQGL_04725</name>
</gene>
<dbReference type="InterPro" id="IPR044946">
    <property type="entry name" value="Restrct_endonuc_typeI_TRD_sf"/>
</dbReference>
<comment type="subunit">
    <text evidence="4">The methyltransferase is composed of M and S polypeptides.</text>
</comment>
<feature type="compositionally biased region" description="Polar residues" evidence="5">
    <location>
        <begin position="435"/>
        <end position="446"/>
    </location>
</feature>
<dbReference type="PANTHER" id="PTHR43140">
    <property type="entry name" value="TYPE-1 RESTRICTION ENZYME ECOKI SPECIFICITY PROTEIN"/>
    <property type="match status" value="1"/>
</dbReference>
<evidence type="ECO:0000256" key="3">
    <source>
        <dbReference type="ARBA" id="ARBA00023125"/>
    </source>
</evidence>
<keyword evidence="3" id="KW-0238">DNA-binding</keyword>
<dbReference type="InterPro" id="IPR051212">
    <property type="entry name" value="Type-I_RE_S_subunit"/>
</dbReference>
<dbReference type="InterPro" id="IPR000055">
    <property type="entry name" value="Restrct_endonuc_typeI_TRD"/>
</dbReference>
<dbReference type="PANTHER" id="PTHR43140:SF1">
    <property type="entry name" value="TYPE I RESTRICTION ENZYME ECOKI SPECIFICITY SUBUNIT"/>
    <property type="match status" value="1"/>
</dbReference>
<dbReference type="Pfam" id="PF01420">
    <property type="entry name" value="Methylase_S"/>
    <property type="match status" value="2"/>
</dbReference>
<evidence type="ECO:0000256" key="2">
    <source>
        <dbReference type="ARBA" id="ARBA00022747"/>
    </source>
</evidence>
<evidence type="ECO:0000256" key="1">
    <source>
        <dbReference type="ARBA" id="ARBA00010923"/>
    </source>
</evidence>
<name>A0ABW1GZD5_9ACTN</name>
<feature type="region of interest" description="Disordered" evidence="5">
    <location>
        <begin position="389"/>
        <end position="446"/>
    </location>
</feature>
<comment type="caution">
    <text evidence="7">The sequence shown here is derived from an EMBL/GenBank/DDBJ whole genome shotgun (WGS) entry which is preliminary data.</text>
</comment>
<keyword evidence="7" id="KW-0378">Hydrolase</keyword>
<proteinExistence type="inferred from homology"/>
<dbReference type="Proteomes" id="UP001596226">
    <property type="component" value="Unassembled WGS sequence"/>
</dbReference>
<organism evidence="7 8">
    <name type="scientific">Micromonospora vulcania</name>
    <dbReference type="NCBI Taxonomy" id="1441873"/>
    <lineage>
        <taxon>Bacteria</taxon>
        <taxon>Bacillati</taxon>
        <taxon>Actinomycetota</taxon>
        <taxon>Actinomycetes</taxon>
        <taxon>Micromonosporales</taxon>
        <taxon>Micromonosporaceae</taxon>
        <taxon>Micromonospora</taxon>
    </lineage>
</organism>
<dbReference type="GO" id="GO:0004519">
    <property type="term" value="F:endonuclease activity"/>
    <property type="evidence" value="ECO:0007669"/>
    <property type="project" value="UniProtKB-KW"/>
</dbReference>
<evidence type="ECO:0000256" key="4">
    <source>
        <dbReference type="ARBA" id="ARBA00038652"/>
    </source>
</evidence>
<dbReference type="RefSeq" id="WP_377506038.1">
    <property type="nucleotide sequence ID" value="NZ_JBHSQS010000002.1"/>
</dbReference>
<reference evidence="8" key="1">
    <citation type="journal article" date="2019" name="Int. J. Syst. Evol. Microbiol.">
        <title>The Global Catalogue of Microorganisms (GCM) 10K type strain sequencing project: providing services to taxonomists for standard genome sequencing and annotation.</title>
        <authorList>
            <consortium name="The Broad Institute Genomics Platform"/>
            <consortium name="The Broad Institute Genome Sequencing Center for Infectious Disease"/>
            <person name="Wu L."/>
            <person name="Ma J."/>
        </authorList>
    </citation>
    <scope>NUCLEOTIDE SEQUENCE [LARGE SCALE GENOMIC DNA]</scope>
    <source>
        <strain evidence="8">CGMCC 4.7144</strain>
    </source>
</reference>
<protein>
    <submittedName>
        <fullName evidence="7">Restriction endonuclease subunit S</fullName>
        <ecNumber evidence="7">3.1.21.-</ecNumber>
    </submittedName>
</protein>
<evidence type="ECO:0000313" key="8">
    <source>
        <dbReference type="Proteomes" id="UP001596226"/>
    </source>
</evidence>
<keyword evidence="8" id="KW-1185">Reference proteome</keyword>
<sequence>MLDRGKGTGQHLRPYLRNVNVQWGRIDQSDVLSMDIPPEHEERFRLRDGDLLVCEGGEIGRCAIWHGGDGYMAFQKALHRVRPLGGMDPRYLRYLLEHLSLRGALASWATGSTIKHLPQEQLRQLPIPLPPLAEQRRIVVALERHLPRLEAALTQASTIVRRSTSWETAISGAIVGGRWSQLTRPDGGPASWGEASIDDLASVGTGATPSRSRKEFYEGGTVPWITSGLLNEPFVDRASEYITESALAETSVRIWPPGTLLVAMYGEGRTRGRCSELRISATTNQACAAVSLKPEWESYRSWVKLFFRATYEQNRRLAAGGVQPNLNLGLIRNLRVPMPPEGERDRLLEEFAVQSDVAVRLRKTVKSANGRGGKLRRSLLREAFAGRLVPQDPNDEPASELLARIRAERAAAPQKPRTRSPRTKKELPAPPTRVTGDNYQQEALPL</sequence>
<comment type="similarity">
    <text evidence="1">Belongs to the type-I restriction system S methylase family.</text>
</comment>
<keyword evidence="7" id="KW-0255">Endonuclease</keyword>
<dbReference type="GO" id="GO:0016787">
    <property type="term" value="F:hydrolase activity"/>
    <property type="evidence" value="ECO:0007669"/>
    <property type="project" value="UniProtKB-KW"/>
</dbReference>
<evidence type="ECO:0000259" key="6">
    <source>
        <dbReference type="Pfam" id="PF01420"/>
    </source>
</evidence>
<dbReference type="EC" id="3.1.21.-" evidence="7"/>
<dbReference type="CDD" id="cd17253">
    <property type="entry name" value="RMtype1_S_Eco933I-TRD2-CR2_like"/>
    <property type="match status" value="1"/>
</dbReference>
<feature type="domain" description="Type I restriction modification DNA specificity" evidence="6">
    <location>
        <begin position="191"/>
        <end position="342"/>
    </location>
</feature>
<evidence type="ECO:0000313" key="7">
    <source>
        <dbReference type="EMBL" id="MFC5922645.1"/>
    </source>
</evidence>
<keyword evidence="7" id="KW-0540">Nuclease</keyword>
<dbReference type="Gene3D" id="3.90.220.20">
    <property type="entry name" value="DNA methylase specificity domains"/>
    <property type="match status" value="2"/>
</dbReference>
<dbReference type="EMBL" id="JBHSQS010000002">
    <property type="protein sequence ID" value="MFC5922645.1"/>
    <property type="molecule type" value="Genomic_DNA"/>
</dbReference>
<feature type="domain" description="Type I restriction modification DNA specificity" evidence="6">
    <location>
        <begin position="41"/>
        <end position="151"/>
    </location>
</feature>